<dbReference type="EMBL" id="JBHSMI010000067">
    <property type="protein sequence ID" value="MFC5407547.1"/>
    <property type="molecule type" value="Genomic_DNA"/>
</dbReference>
<evidence type="ECO:0000256" key="2">
    <source>
        <dbReference type="PROSITE-ProRule" id="PRU00703"/>
    </source>
</evidence>
<dbReference type="SUPFAM" id="SSF54631">
    <property type="entry name" value="CBS-domain pair"/>
    <property type="match status" value="1"/>
</dbReference>
<gene>
    <name evidence="4" type="ORF">ACFPOF_32855</name>
</gene>
<dbReference type="RefSeq" id="WP_378140307.1">
    <property type="nucleotide sequence ID" value="NZ_JBHSMI010000067.1"/>
</dbReference>
<protein>
    <submittedName>
        <fullName evidence="4">CBS domain-containing protein</fullName>
    </submittedName>
</protein>
<sequence length="145" mass="15688">MGSIREIMSTDLKTVTAKETIFDIAMLMKNNDIGFVPVVEGNKLKGVVTDRDLVVRGYANKQSDSVSAAEVMSDNIAVISPDTSIDDAAQLMFDQKVRRLPVVEKGGLVGVVALADLAVRKQSDEHAGRALSGISENVDHRNYVQ</sequence>
<reference evidence="5" key="1">
    <citation type="journal article" date="2019" name="Int. J. Syst. Evol. Microbiol.">
        <title>The Global Catalogue of Microorganisms (GCM) 10K type strain sequencing project: providing services to taxonomists for standard genome sequencing and annotation.</title>
        <authorList>
            <consortium name="The Broad Institute Genomics Platform"/>
            <consortium name="The Broad Institute Genome Sequencing Center for Infectious Disease"/>
            <person name="Wu L."/>
            <person name="Ma J."/>
        </authorList>
    </citation>
    <scope>NUCLEOTIDE SEQUENCE [LARGE SCALE GENOMIC DNA]</scope>
    <source>
        <strain evidence="5">CGMCC 1.18575</strain>
    </source>
</reference>
<proteinExistence type="predicted"/>
<feature type="domain" description="CBS" evidence="3">
    <location>
        <begin position="8"/>
        <end position="65"/>
    </location>
</feature>
<comment type="caution">
    <text evidence="4">The sequence shown here is derived from an EMBL/GenBank/DDBJ whole genome shotgun (WGS) entry which is preliminary data.</text>
</comment>
<dbReference type="InterPro" id="IPR000644">
    <property type="entry name" value="CBS_dom"/>
</dbReference>
<evidence type="ECO:0000313" key="5">
    <source>
        <dbReference type="Proteomes" id="UP001596113"/>
    </source>
</evidence>
<evidence type="ECO:0000313" key="4">
    <source>
        <dbReference type="EMBL" id="MFC5407547.1"/>
    </source>
</evidence>
<dbReference type="PANTHER" id="PTHR43080:SF2">
    <property type="entry name" value="CBS DOMAIN-CONTAINING PROTEIN"/>
    <property type="match status" value="1"/>
</dbReference>
<dbReference type="Pfam" id="PF00571">
    <property type="entry name" value="CBS"/>
    <property type="match status" value="2"/>
</dbReference>
<organism evidence="4 5">
    <name type="scientific">Cohnella soli</name>
    <dbReference type="NCBI Taxonomy" id="425005"/>
    <lineage>
        <taxon>Bacteria</taxon>
        <taxon>Bacillati</taxon>
        <taxon>Bacillota</taxon>
        <taxon>Bacilli</taxon>
        <taxon>Bacillales</taxon>
        <taxon>Paenibacillaceae</taxon>
        <taxon>Cohnella</taxon>
    </lineage>
</organism>
<dbReference type="Proteomes" id="UP001596113">
    <property type="component" value="Unassembled WGS sequence"/>
</dbReference>
<keyword evidence="1 2" id="KW-0129">CBS domain</keyword>
<dbReference type="PROSITE" id="PS51371">
    <property type="entry name" value="CBS"/>
    <property type="match status" value="2"/>
</dbReference>
<dbReference type="Gene3D" id="3.10.580.10">
    <property type="entry name" value="CBS-domain"/>
    <property type="match status" value="1"/>
</dbReference>
<keyword evidence="5" id="KW-1185">Reference proteome</keyword>
<feature type="domain" description="CBS" evidence="3">
    <location>
        <begin position="72"/>
        <end position="128"/>
    </location>
</feature>
<evidence type="ECO:0000259" key="3">
    <source>
        <dbReference type="PROSITE" id="PS51371"/>
    </source>
</evidence>
<dbReference type="PANTHER" id="PTHR43080">
    <property type="entry name" value="CBS DOMAIN-CONTAINING PROTEIN CBSX3, MITOCHONDRIAL"/>
    <property type="match status" value="1"/>
</dbReference>
<accession>A0ABW0I634</accession>
<dbReference type="CDD" id="cd04622">
    <property type="entry name" value="CBS_pair_HRP1_like"/>
    <property type="match status" value="1"/>
</dbReference>
<evidence type="ECO:0000256" key="1">
    <source>
        <dbReference type="ARBA" id="ARBA00023122"/>
    </source>
</evidence>
<dbReference type="InterPro" id="IPR051257">
    <property type="entry name" value="Diverse_CBS-Domain"/>
</dbReference>
<name>A0ABW0I634_9BACL</name>
<dbReference type="SMART" id="SM00116">
    <property type="entry name" value="CBS"/>
    <property type="match status" value="2"/>
</dbReference>
<dbReference type="InterPro" id="IPR046342">
    <property type="entry name" value="CBS_dom_sf"/>
</dbReference>